<sequence>MEADLAQYYNGLDLTDLYRGTLSFRRLGVLVRQLPPHSRTVTAVNDGQPGWTVTDHLIADVWAAMVKLLGDPEKVPDNIDHPTRAAMVAKAVAAAKEALKAMFVKRKRSYDKH</sequence>
<evidence type="ECO:0000313" key="2">
    <source>
        <dbReference type="Proteomes" id="UP000317728"/>
    </source>
</evidence>
<dbReference type="AlphaFoldDB" id="A0AB73U9J2"/>
<accession>A0AB73U9J2</accession>
<reference evidence="1 2" key="1">
    <citation type="submission" date="2019-06" db="EMBL/GenBank/DDBJ databases">
        <title>Whole geneome sequnce of Mycobacteroides chelonae M77 isolated from bovine milk from Meghalaya, India.</title>
        <authorList>
            <person name="Vise E."/>
            <person name="Das S."/>
            <person name="Garg A."/>
            <person name="Ghatak S."/>
            <person name="Shakuntala I."/>
            <person name="Milton A.A.P."/>
            <person name="Karam A."/>
            <person name="Sanjukta R."/>
            <person name="Puro K."/>
            <person name="Sen A."/>
        </authorList>
    </citation>
    <scope>NUCLEOTIDE SEQUENCE [LARGE SCALE GENOMIC DNA]</scope>
    <source>
        <strain evidence="1 2">M77</strain>
    </source>
</reference>
<evidence type="ECO:0000313" key="1">
    <source>
        <dbReference type="EMBL" id="QDF73585.1"/>
    </source>
</evidence>
<dbReference type="EMBL" id="CP041150">
    <property type="protein sequence ID" value="QDF73585.1"/>
    <property type="molecule type" value="Genomic_DNA"/>
</dbReference>
<organism evidence="1 2">
    <name type="scientific">Mycobacteroides chelonae</name>
    <name type="common">Mycobacterium chelonae</name>
    <dbReference type="NCBI Taxonomy" id="1774"/>
    <lineage>
        <taxon>Bacteria</taxon>
        <taxon>Bacillati</taxon>
        <taxon>Actinomycetota</taxon>
        <taxon>Actinomycetes</taxon>
        <taxon>Mycobacteriales</taxon>
        <taxon>Mycobacteriaceae</taxon>
        <taxon>Mycobacteroides</taxon>
    </lineage>
</organism>
<proteinExistence type="predicted"/>
<dbReference type="Proteomes" id="UP000317728">
    <property type="component" value="Chromosome"/>
</dbReference>
<protein>
    <submittedName>
        <fullName evidence="1">Uncharacterized protein</fullName>
    </submittedName>
</protein>
<name>A0AB73U9J2_MYCCH</name>
<gene>
    <name evidence="1" type="ORF">FJK96_20820</name>
</gene>